<evidence type="ECO:0000313" key="3">
    <source>
        <dbReference type="EMBL" id="RKH36438.1"/>
    </source>
</evidence>
<feature type="region of interest" description="Disordered" evidence="1">
    <location>
        <begin position="45"/>
        <end position="423"/>
    </location>
</feature>
<dbReference type="Proteomes" id="UP000272888">
    <property type="component" value="Unassembled WGS sequence"/>
</dbReference>
<keyword evidence="2" id="KW-0812">Transmembrane</keyword>
<reference evidence="4" key="1">
    <citation type="submission" date="2018-09" db="EMBL/GenBank/DDBJ databases">
        <authorList>
            <person name="Livingstone P.G."/>
            <person name="Whitworth D.E."/>
        </authorList>
    </citation>
    <scope>NUCLEOTIDE SEQUENCE [LARGE SCALE GENOMIC DNA]</scope>
    <source>
        <strain evidence="4">CA051B</strain>
    </source>
</reference>
<gene>
    <name evidence="3" type="ORF">D7V93_42950</name>
</gene>
<feature type="compositionally biased region" description="Acidic residues" evidence="1">
    <location>
        <begin position="408"/>
        <end position="419"/>
    </location>
</feature>
<evidence type="ECO:0000256" key="2">
    <source>
        <dbReference type="SAM" id="Phobius"/>
    </source>
</evidence>
<feature type="compositionally biased region" description="Pro residues" evidence="1">
    <location>
        <begin position="487"/>
        <end position="496"/>
    </location>
</feature>
<protein>
    <submittedName>
        <fullName evidence="3">Uncharacterized protein</fullName>
    </submittedName>
</protein>
<evidence type="ECO:0000256" key="1">
    <source>
        <dbReference type="SAM" id="MobiDB-lite"/>
    </source>
</evidence>
<dbReference type="AlphaFoldDB" id="A0A3A8MVY3"/>
<comment type="caution">
    <text evidence="3">The sequence shown here is derived from an EMBL/GenBank/DDBJ whole genome shotgun (WGS) entry which is preliminary data.</text>
</comment>
<feature type="non-terminal residue" evidence="3">
    <location>
        <position position="503"/>
    </location>
</feature>
<feature type="region of interest" description="Disordered" evidence="1">
    <location>
        <begin position="462"/>
        <end position="503"/>
    </location>
</feature>
<feature type="compositionally biased region" description="Low complexity" evidence="1">
    <location>
        <begin position="191"/>
        <end position="217"/>
    </location>
</feature>
<keyword evidence="2" id="KW-0472">Membrane</keyword>
<dbReference type="EMBL" id="RAWB01001013">
    <property type="protein sequence ID" value="RKH36438.1"/>
    <property type="molecule type" value="Genomic_DNA"/>
</dbReference>
<keyword evidence="4" id="KW-1185">Reference proteome</keyword>
<sequence length="503" mass="52414">MPYLPEDTAARTLPLADVEDTAARTLPLPDVEDTASRTIPLSGLADTGARTLPLGDPAYGAGASPSRMGSTPIASSGLVARPPSRRPTHEAAALRAYDAEEGEPATQMALPRELPTGSYEDEDYDESTAVGTMPGAPRPPPRYLEPVLEDPEEDDDSTVPLRARRPRGPVPAPLPVRRGGAAETPSRSTPSGERGAADSARSRRSSSSPGVAVARGSVEADGDPFPPSPRRTSSRVQDDLTPPPAPAPRRHGDDGRSEPLSSGPRRMGVPTGDDGRSEPLASGPRRMGVPAGDDGRSEPLASGPRRMGVPAGDDARTSQPPGPRRSGSSPGEANRSTPPANPGPRNLRAPPRPAPEDEEHFSTDPGMSGMSLTDPTPTRSPDPDDDESTIGFQAPRRTPRKALRTSADDDLDDGPDTFDEGARPPRRSRVLLLLGVGLVLLTLLGVGLAWKLGLFESEEVSRPTPMKAPPAGDTLRPGPTGVAPVAPVAPPAPEAVPKPRASG</sequence>
<feature type="transmembrane region" description="Helical" evidence="2">
    <location>
        <begin position="430"/>
        <end position="450"/>
    </location>
</feature>
<name>A0A3A8MVY3_9BACT</name>
<keyword evidence="2" id="KW-1133">Transmembrane helix</keyword>
<feature type="compositionally biased region" description="Acidic residues" evidence="1">
    <location>
        <begin position="147"/>
        <end position="157"/>
    </location>
</feature>
<organism evidence="3 4">
    <name type="scientific">Corallococcus llansteffanensis</name>
    <dbReference type="NCBI Taxonomy" id="2316731"/>
    <lineage>
        <taxon>Bacteria</taxon>
        <taxon>Pseudomonadati</taxon>
        <taxon>Myxococcota</taxon>
        <taxon>Myxococcia</taxon>
        <taxon>Myxococcales</taxon>
        <taxon>Cystobacterineae</taxon>
        <taxon>Myxococcaceae</taxon>
        <taxon>Corallococcus</taxon>
    </lineage>
</organism>
<proteinExistence type="predicted"/>
<accession>A0A3A8MVY3</accession>
<evidence type="ECO:0000313" key="4">
    <source>
        <dbReference type="Proteomes" id="UP000272888"/>
    </source>
</evidence>
<feature type="compositionally biased region" description="Low complexity" evidence="1">
    <location>
        <begin position="477"/>
        <end position="486"/>
    </location>
</feature>